<feature type="repeat" description="TPR" evidence="3">
    <location>
        <begin position="749"/>
        <end position="782"/>
    </location>
</feature>
<dbReference type="PROSITE" id="PS50005">
    <property type="entry name" value="TPR"/>
    <property type="match status" value="4"/>
</dbReference>
<evidence type="ECO:0000256" key="1">
    <source>
        <dbReference type="ARBA" id="ARBA00022737"/>
    </source>
</evidence>
<feature type="domain" description="Orc1-like AAA ATPase" evidence="4">
    <location>
        <begin position="20"/>
        <end position="160"/>
    </location>
</feature>
<evidence type="ECO:0000256" key="2">
    <source>
        <dbReference type="ARBA" id="ARBA00022803"/>
    </source>
</evidence>
<feature type="repeat" description="TPR" evidence="3">
    <location>
        <begin position="715"/>
        <end position="748"/>
    </location>
</feature>
<dbReference type="AlphaFoldDB" id="A0A7H8TBB4"/>
<feature type="repeat" description="TPR" evidence="3">
    <location>
        <begin position="884"/>
        <end position="917"/>
    </location>
</feature>
<organism evidence="5 6">
    <name type="scientific">Streptomyces chartreusis</name>
    <dbReference type="NCBI Taxonomy" id="1969"/>
    <lineage>
        <taxon>Bacteria</taxon>
        <taxon>Bacillati</taxon>
        <taxon>Actinomycetota</taxon>
        <taxon>Actinomycetes</taxon>
        <taxon>Kitasatosporales</taxon>
        <taxon>Streptomycetaceae</taxon>
        <taxon>Streptomyces</taxon>
    </lineage>
</organism>
<evidence type="ECO:0000313" key="5">
    <source>
        <dbReference type="EMBL" id="QKZ20799.1"/>
    </source>
</evidence>
<keyword evidence="6" id="KW-1185">Reference proteome</keyword>
<protein>
    <submittedName>
        <fullName evidence="5">Tetratricopeptide repeat protein</fullName>
    </submittedName>
</protein>
<dbReference type="InterPro" id="IPR011990">
    <property type="entry name" value="TPR-like_helical_dom_sf"/>
</dbReference>
<evidence type="ECO:0000313" key="6">
    <source>
        <dbReference type="Proteomes" id="UP000509418"/>
    </source>
</evidence>
<dbReference type="EMBL" id="CP056041">
    <property type="protein sequence ID" value="QKZ20799.1"/>
    <property type="molecule type" value="Genomic_DNA"/>
</dbReference>
<dbReference type="Proteomes" id="UP000509418">
    <property type="component" value="Chromosome"/>
</dbReference>
<dbReference type="SUPFAM" id="SSF48452">
    <property type="entry name" value="TPR-like"/>
    <property type="match status" value="3"/>
</dbReference>
<keyword evidence="2 3" id="KW-0802">TPR repeat</keyword>
<proteinExistence type="predicted"/>
<dbReference type="Pfam" id="PF13432">
    <property type="entry name" value="TPR_16"/>
    <property type="match status" value="4"/>
</dbReference>
<dbReference type="InterPro" id="IPR050498">
    <property type="entry name" value="Ycf3"/>
</dbReference>
<keyword evidence="1" id="KW-0677">Repeat</keyword>
<dbReference type="InterPro" id="IPR027417">
    <property type="entry name" value="P-loop_NTPase"/>
</dbReference>
<dbReference type="Gene3D" id="1.25.40.10">
    <property type="entry name" value="Tetratricopeptide repeat domain"/>
    <property type="match status" value="4"/>
</dbReference>
<accession>A0A7H8TBB4</accession>
<dbReference type="Pfam" id="PF13191">
    <property type="entry name" value="AAA_16"/>
    <property type="match status" value="1"/>
</dbReference>
<dbReference type="PANTHER" id="PTHR44858">
    <property type="entry name" value="TETRATRICOPEPTIDE REPEAT PROTEIN 6"/>
    <property type="match status" value="1"/>
</dbReference>
<evidence type="ECO:0000256" key="3">
    <source>
        <dbReference type="PROSITE-ProRule" id="PRU00339"/>
    </source>
</evidence>
<sequence>MGSARPSMQELIERRKRGGFIGRRAEIDRFRTNFDVPLDDERHSFVFHIHGMAGVGKSSLLQELRQVATQRQAITATLDETVNSVPEAMAAISAQFAAQGFELKALDKMLSTYRQRRHEAELASAAAEPGAGAASPSAGSMAVAQAGLIGLGMVPGVGAFAGAVDPAQVAHQADRLRAAISPRLRDHDDVQLVLEPVKVLSPVFVAELNRLAGAKPWIVLFFDTYERTAPFLDPWLADVIVNGRYGSPPGNAVFALAGQHGPDPSCWRDFTGYMTEYALDPFTESEVRQLLASKGVVEEQVVRDVLELSDCLPVLVKTLAEHAHNDPGTVSDPAATAVERFLWWEQDPELRKAALACAFPRRLDEDVFRAVVDAEAVASYAWLRRLPFASDRAGRVLYHDVVRKMMLRLQRTRSPHRWSARHEHLARTYGQWRAEIADGRGPDELWADEVWRELRAEEVYHDLCARPRAAVPDVLGDIVDACRTDAAAVRVCAQALCDAGEQTETEDTAAWGRELLSALTQEANGVLAALGVLLEGGGLSTPKRAEAHCVRAQLLRRSREYERALAECHRAVALDADSATAHYERGVTLSILGDQTAALAELDRADQLRPDDRAILFERGDVLQELERHEDALAVFDHMLLLDQVDAVAWACRAYSKHVLGDDDEALAGFGRSLEINDKYLWALVHRAEVYRSLARLDESFADLDRAVEISADSAWIASERGDAYRLVGRYEDAVEELGRACALEPEHASAHAGRGYALAALHRVEEARTAFDRAVEIEPDYVWALVQRAQLRQGTGDERGRWADLDRAVEADGGVWALVVRGIARWEEDQNAESLADYDLALERDADNGRLRALRGSVLMDLGRDTEAYAEFDRAVELGHDHADVLTRRSRAHRKRWRFREALQDVEEALAVEPGRASLHNDRAEVHIAVGDLSSARTSLDRCVAAEAGNAYAHSRIVDVLTLSGRYDEALRVLDAHRVMLRQYDAVEAARQLWFAEALAGRWQRARREAEWLYVTDIRYGAHTMAMAVGLQDGARDAEPLWDEARRRGPRAGTAAYRNLELALVSWGRGRWTVGDQLYAEGIALYPDWEDLTNLLDGLVLLARFPGVEYALLGPRLSRVAGERDLFRARHG</sequence>
<dbReference type="SUPFAM" id="SSF52540">
    <property type="entry name" value="P-loop containing nucleoside triphosphate hydrolases"/>
    <property type="match status" value="1"/>
</dbReference>
<dbReference type="InterPro" id="IPR041664">
    <property type="entry name" value="AAA_16"/>
</dbReference>
<dbReference type="RefSeq" id="WP_176576684.1">
    <property type="nucleotide sequence ID" value="NZ_CBDRGH010000009.1"/>
</dbReference>
<dbReference type="PANTHER" id="PTHR44858:SF1">
    <property type="entry name" value="UDP-N-ACETYLGLUCOSAMINE--PEPTIDE N-ACETYLGLUCOSAMINYLTRANSFERASE SPINDLY-RELATED"/>
    <property type="match status" value="1"/>
</dbReference>
<feature type="repeat" description="TPR" evidence="3">
    <location>
        <begin position="579"/>
        <end position="612"/>
    </location>
</feature>
<name>A0A7H8TBB4_STRCX</name>
<dbReference type="SMART" id="SM00028">
    <property type="entry name" value="TPR"/>
    <property type="match status" value="11"/>
</dbReference>
<gene>
    <name evidence="5" type="ORF">HUT05_27695</name>
</gene>
<evidence type="ECO:0000259" key="4">
    <source>
        <dbReference type="Pfam" id="PF13191"/>
    </source>
</evidence>
<reference evidence="5 6" key="1">
    <citation type="submission" date="2020-06" db="EMBL/GenBank/DDBJ databases">
        <title>Genome mining for natural products.</title>
        <authorList>
            <person name="Zhang B."/>
            <person name="Shi J."/>
            <person name="Ge H."/>
        </authorList>
    </citation>
    <scope>NUCLEOTIDE SEQUENCE [LARGE SCALE GENOMIC DNA]</scope>
    <source>
        <strain evidence="5 6">NA02069</strain>
    </source>
</reference>
<dbReference type="InterPro" id="IPR019734">
    <property type="entry name" value="TPR_rpt"/>
</dbReference>